<reference evidence="3" key="1">
    <citation type="journal article" date="2019" name="Int. J. Syst. Evol. Microbiol.">
        <title>The Global Catalogue of Microorganisms (GCM) 10K type strain sequencing project: providing services to taxonomists for standard genome sequencing and annotation.</title>
        <authorList>
            <consortium name="The Broad Institute Genomics Platform"/>
            <consortium name="The Broad Institute Genome Sequencing Center for Infectious Disease"/>
            <person name="Wu L."/>
            <person name="Ma J."/>
        </authorList>
    </citation>
    <scope>NUCLEOTIDE SEQUENCE [LARGE SCALE GENOMIC DNA]</scope>
    <source>
        <strain evidence="3">JCM 18542</strain>
    </source>
</reference>
<feature type="compositionally biased region" description="Basic and acidic residues" evidence="1">
    <location>
        <begin position="44"/>
        <end position="57"/>
    </location>
</feature>
<feature type="region of interest" description="Disordered" evidence="1">
    <location>
        <begin position="44"/>
        <end position="63"/>
    </location>
</feature>
<name>A0ABP9CL61_9ACTN</name>
<comment type="caution">
    <text evidence="2">The sequence shown here is derived from an EMBL/GenBank/DDBJ whole genome shotgun (WGS) entry which is preliminary data.</text>
</comment>
<gene>
    <name evidence="2" type="ORF">GCM10023353_12660</name>
</gene>
<dbReference type="EMBL" id="BAABKQ010000001">
    <property type="protein sequence ID" value="GAA4809976.1"/>
    <property type="molecule type" value="Genomic_DNA"/>
</dbReference>
<accession>A0ABP9CL61</accession>
<organism evidence="2 3">
    <name type="scientific">Tomitella cavernea</name>
    <dbReference type="NCBI Taxonomy" id="1387982"/>
    <lineage>
        <taxon>Bacteria</taxon>
        <taxon>Bacillati</taxon>
        <taxon>Actinomycetota</taxon>
        <taxon>Actinomycetes</taxon>
        <taxon>Mycobacteriales</taxon>
        <taxon>Tomitella</taxon>
    </lineage>
</organism>
<evidence type="ECO:0000313" key="3">
    <source>
        <dbReference type="Proteomes" id="UP001500839"/>
    </source>
</evidence>
<keyword evidence="3" id="KW-1185">Reference proteome</keyword>
<sequence>MGVVRREAAFWLMGSFFDPVAEDRRTTRLHAGEPVRLSPAVAAKEKEPLRVHAENATRTHQTT</sequence>
<protein>
    <submittedName>
        <fullName evidence="2">Uncharacterized protein</fullName>
    </submittedName>
</protein>
<dbReference type="Proteomes" id="UP001500839">
    <property type="component" value="Unassembled WGS sequence"/>
</dbReference>
<evidence type="ECO:0000256" key="1">
    <source>
        <dbReference type="SAM" id="MobiDB-lite"/>
    </source>
</evidence>
<proteinExistence type="predicted"/>
<evidence type="ECO:0000313" key="2">
    <source>
        <dbReference type="EMBL" id="GAA4809976.1"/>
    </source>
</evidence>